<sequence>MVFVTPVYEPLPNQYIVKVLNDTYLGAESVTPVSFKRLILPELEPPHTDLLSLKPLPVTALSEPRFEELYNFTHFNPIQTQIFHSLYHQDVNILLGAPTGSGKTVAAELAILRVFSKTPKMKVRNVSLKPCIYGIICYSGIETQ</sequence>
<dbReference type="InterPro" id="IPR011545">
    <property type="entry name" value="DEAD/DEAH_box_helicase_dom"/>
</dbReference>
<dbReference type="Gene3D" id="2.60.40.150">
    <property type="entry name" value="C2 domain"/>
    <property type="match status" value="1"/>
</dbReference>
<dbReference type="PANTHER" id="PTHR47835:SF3">
    <property type="entry name" value="HELICASE FOR MEIOSIS 1"/>
    <property type="match status" value="1"/>
</dbReference>
<dbReference type="Pfam" id="PF00270">
    <property type="entry name" value="DEAD"/>
    <property type="match status" value="1"/>
</dbReference>
<evidence type="ECO:0000313" key="3">
    <source>
        <dbReference type="Proteomes" id="UP000784294"/>
    </source>
</evidence>
<proteinExistence type="predicted"/>
<dbReference type="GO" id="GO:0016787">
    <property type="term" value="F:hydrolase activity"/>
    <property type="evidence" value="ECO:0007669"/>
    <property type="project" value="UniProtKB-KW"/>
</dbReference>
<reference evidence="2" key="1">
    <citation type="submission" date="2018-11" db="EMBL/GenBank/DDBJ databases">
        <authorList>
            <consortium name="Pathogen Informatics"/>
        </authorList>
    </citation>
    <scope>NUCLEOTIDE SEQUENCE</scope>
</reference>
<name>A0A448XCA0_9PLAT</name>
<keyword evidence="3" id="KW-1185">Reference proteome</keyword>
<dbReference type="Proteomes" id="UP000784294">
    <property type="component" value="Unassembled WGS sequence"/>
</dbReference>
<dbReference type="InterPro" id="IPR035892">
    <property type="entry name" value="C2_domain_sf"/>
</dbReference>
<dbReference type="GO" id="GO:0043138">
    <property type="term" value="F:3'-5' DNA helicase activity"/>
    <property type="evidence" value="ECO:0007669"/>
    <property type="project" value="UniProtKB-EC"/>
</dbReference>
<evidence type="ECO:0000259" key="1">
    <source>
        <dbReference type="Pfam" id="PF00270"/>
    </source>
</evidence>
<feature type="domain" description="DEAD/DEAH-box helicase" evidence="1">
    <location>
        <begin position="76"/>
        <end position="123"/>
    </location>
</feature>
<dbReference type="InterPro" id="IPR027417">
    <property type="entry name" value="P-loop_NTPase"/>
</dbReference>
<gene>
    <name evidence="2" type="ORF">PXEA_LOCUS26699</name>
</gene>
<comment type="caution">
    <text evidence="2">The sequence shown here is derived from an EMBL/GenBank/DDBJ whole genome shotgun (WGS) entry which is preliminary data.</text>
</comment>
<dbReference type="OrthoDB" id="5575at2759"/>
<dbReference type="EMBL" id="CAAALY010245452">
    <property type="protein sequence ID" value="VEL33259.1"/>
    <property type="molecule type" value="Genomic_DNA"/>
</dbReference>
<protein>
    <recommendedName>
        <fullName evidence="1">DEAD/DEAH-box helicase domain-containing protein</fullName>
    </recommendedName>
</protein>
<dbReference type="PANTHER" id="PTHR47835">
    <property type="entry name" value="HFM1, ATP DEPENDENT DNA HELICASE HOMOLOG"/>
    <property type="match status" value="1"/>
</dbReference>
<dbReference type="Gene3D" id="3.40.50.300">
    <property type="entry name" value="P-loop containing nucleotide triphosphate hydrolases"/>
    <property type="match status" value="1"/>
</dbReference>
<dbReference type="InterPro" id="IPR052247">
    <property type="entry name" value="Meiotic_Crossover_Helicase"/>
</dbReference>
<organism evidence="2 3">
    <name type="scientific">Protopolystoma xenopodis</name>
    <dbReference type="NCBI Taxonomy" id="117903"/>
    <lineage>
        <taxon>Eukaryota</taxon>
        <taxon>Metazoa</taxon>
        <taxon>Spiralia</taxon>
        <taxon>Lophotrochozoa</taxon>
        <taxon>Platyhelminthes</taxon>
        <taxon>Monogenea</taxon>
        <taxon>Polyopisthocotylea</taxon>
        <taxon>Polystomatidea</taxon>
        <taxon>Polystomatidae</taxon>
        <taxon>Protopolystoma</taxon>
    </lineage>
</organism>
<accession>A0A448XCA0</accession>
<dbReference type="GO" id="GO:0005524">
    <property type="term" value="F:ATP binding"/>
    <property type="evidence" value="ECO:0007669"/>
    <property type="project" value="InterPro"/>
</dbReference>
<dbReference type="AlphaFoldDB" id="A0A448XCA0"/>
<dbReference type="SUPFAM" id="SSF52540">
    <property type="entry name" value="P-loop containing nucleoside triphosphate hydrolases"/>
    <property type="match status" value="1"/>
</dbReference>
<evidence type="ECO:0000313" key="2">
    <source>
        <dbReference type="EMBL" id="VEL33259.1"/>
    </source>
</evidence>
<dbReference type="GO" id="GO:0003676">
    <property type="term" value="F:nucleic acid binding"/>
    <property type="evidence" value="ECO:0007669"/>
    <property type="project" value="InterPro"/>
</dbReference>